<comment type="caution">
    <text evidence="3">The sequence shown here is derived from an EMBL/GenBank/DDBJ whole genome shotgun (WGS) entry which is preliminary data.</text>
</comment>
<keyword evidence="2" id="KW-0812">Transmembrane</keyword>
<protein>
    <submittedName>
        <fullName evidence="3">Putative membrane protein DUF2157</fullName>
    </submittedName>
</protein>
<feature type="transmembrane region" description="Helical" evidence="2">
    <location>
        <begin position="267"/>
        <end position="285"/>
    </location>
</feature>
<feature type="transmembrane region" description="Helical" evidence="2">
    <location>
        <begin position="78"/>
        <end position="98"/>
    </location>
</feature>
<feature type="transmembrane region" description="Helical" evidence="2">
    <location>
        <begin position="118"/>
        <end position="138"/>
    </location>
</feature>
<feature type="transmembrane region" description="Helical" evidence="2">
    <location>
        <begin position="243"/>
        <end position="260"/>
    </location>
</feature>
<feature type="transmembrane region" description="Helical" evidence="2">
    <location>
        <begin position="150"/>
        <end position="175"/>
    </location>
</feature>
<dbReference type="Proteomes" id="UP000237846">
    <property type="component" value="Unassembled WGS sequence"/>
</dbReference>
<feature type="transmembrane region" description="Helical" evidence="2">
    <location>
        <begin position="50"/>
        <end position="71"/>
    </location>
</feature>
<keyword evidence="2" id="KW-0472">Membrane</keyword>
<keyword evidence="2" id="KW-1133">Transmembrane helix</keyword>
<keyword evidence="4" id="KW-1185">Reference proteome</keyword>
<feature type="compositionally biased region" description="Pro residues" evidence="1">
    <location>
        <begin position="344"/>
        <end position="366"/>
    </location>
</feature>
<evidence type="ECO:0000313" key="3">
    <source>
        <dbReference type="EMBL" id="PRX99639.1"/>
    </source>
</evidence>
<evidence type="ECO:0000256" key="1">
    <source>
        <dbReference type="SAM" id="MobiDB-lite"/>
    </source>
</evidence>
<feature type="transmembrane region" description="Helical" evidence="2">
    <location>
        <begin position="195"/>
        <end position="215"/>
    </location>
</feature>
<evidence type="ECO:0000313" key="4">
    <source>
        <dbReference type="Proteomes" id="UP000237846"/>
    </source>
</evidence>
<evidence type="ECO:0000256" key="2">
    <source>
        <dbReference type="SAM" id="Phobius"/>
    </source>
</evidence>
<dbReference type="AlphaFoldDB" id="A0A2T0Q735"/>
<accession>A0A2T0Q735</accession>
<gene>
    <name evidence="3" type="ORF">CLV72_103243</name>
</gene>
<feature type="transmembrane region" description="Helical" evidence="2">
    <location>
        <begin position="291"/>
        <end position="315"/>
    </location>
</feature>
<dbReference type="RefSeq" id="WP_106244380.1">
    <property type="nucleotide sequence ID" value="NZ_PVZC01000003.1"/>
</dbReference>
<dbReference type="EMBL" id="PVZC01000003">
    <property type="protein sequence ID" value="PRX99639.1"/>
    <property type="molecule type" value="Genomic_DNA"/>
</dbReference>
<feature type="region of interest" description="Disordered" evidence="1">
    <location>
        <begin position="321"/>
        <end position="366"/>
    </location>
</feature>
<sequence>MTRWERSAEPLDRALRGLVGSGALAPGQADAVRAAVAAESAGTGVRWTEILGYLGGGLVIAGAGTLVAVAWEDFGQALQVLVLAVVTLALAAAAALAAGGPVALVTGRGAPTRTRARVSGVLLALAALSGALAAWVAVGEHSGLVSASAGLVIAVAGYAAMPTAFGLLVAGYLSAAAALSLLDELRPEVWSGLETGLTLIALGAVWVAVALTGVLANRSVGLGIGALIALVGGQASHLAGESVWAYSLTFAVAAACLLLYGRERRWVLLVAGVVGVTVAAPEAVWDWTGGALGGAAILLVAGVVLLIASGIGIAVHRNAAAPPDGPSGDGAAPGGPPLGASPYGTPPPGGPGGPPPAGPPNGAPSP</sequence>
<name>A0A2T0Q735_9ACTN</name>
<proteinExistence type="predicted"/>
<organism evidence="3 4">
    <name type="scientific">Allonocardiopsis opalescens</name>
    <dbReference type="NCBI Taxonomy" id="1144618"/>
    <lineage>
        <taxon>Bacteria</taxon>
        <taxon>Bacillati</taxon>
        <taxon>Actinomycetota</taxon>
        <taxon>Actinomycetes</taxon>
        <taxon>Streptosporangiales</taxon>
        <taxon>Allonocardiopsis</taxon>
    </lineage>
</organism>
<reference evidence="3 4" key="1">
    <citation type="submission" date="2018-03" db="EMBL/GenBank/DDBJ databases">
        <title>Genomic Encyclopedia of Archaeal and Bacterial Type Strains, Phase II (KMG-II): from individual species to whole genera.</title>
        <authorList>
            <person name="Goeker M."/>
        </authorList>
    </citation>
    <scope>NUCLEOTIDE SEQUENCE [LARGE SCALE GENOMIC DNA]</scope>
    <source>
        <strain evidence="3 4">DSM 45601</strain>
    </source>
</reference>